<evidence type="ECO:0000256" key="2">
    <source>
        <dbReference type="ARBA" id="ARBA00022679"/>
    </source>
</evidence>
<feature type="binding site" evidence="4">
    <location>
        <position position="257"/>
    </location>
    <ligand>
        <name>S-adenosyl-L-methionine</name>
        <dbReference type="ChEBI" id="CHEBI:59789"/>
    </ligand>
</feature>
<evidence type="ECO:0000256" key="1">
    <source>
        <dbReference type="ARBA" id="ARBA00022603"/>
    </source>
</evidence>
<evidence type="ECO:0000259" key="5">
    <source>
        <dbReference type="PROSITE" id="PS50926"/>
    </source>
</evidence>
<dbReference type="Gene3D" id="3.40.50.150">
    <property type="entry name" value="Vaccinia Virus protein VP39"/>
    <property type="match status" value="2"/>
</dbReference>
<proteinExistence type="inferred from homology"/>
<organism evidence="6 7">
    <name type="scientific">Nocardioides baekrokdamisoli</name>
    <dbReference type="NCBI Taxonomy" id="1804624"/>
    <lineage>
        <taxon>Bacteria</taxon>
        <taxon>Bacillati</taxon>
        <taxon>Actinomycetota</taxon>
        <taxon>Actinomycetes</taxon>
        <taxon>Propionibacteriales</taxon>
        <taxon>Nocardioidaceae</taxon>
        <taxon>Nocardioides</taxon>
    </lineage>
</organism>
<keyword evidence="1 4" id="KW-0489">Methyltransferase</keyword>
<dbReference type="Proteomes" id="UP000271573">
    <property type="component" value="Chromosome"/>
</dbReference>
<dbReference type="PANTHER" id="PTHR11061">
    <property type="entry name" value="RNA M5U METHYLTRANSFERASE"/>
    <property type="match status" value="1"/>
</dbReference>
<protein>
    <submittedName>
        <fullName evidence="6">23S rRNA methyltransferase</fullName>
    </submittedName>
</protein>
<dbReference type="AlphaFoldDB" id="A0A3G9IUS2"/>
<dbReference type="PROSITE" id="PS01231">
    <property type="entry name" value="TRMA_2"/>
    <property type="match status" value="1"/>
</dbReference>
<accession>A0A3G9IUS2</accession>
<keyword evidence="7" id="KW-1185">Reference proteome</keyword>
<dbReference type="InterPro" id="IPR010280">
    <property type="entry name" value="U5_MeTrfase_fam"/>
</dbReference>
<keyword evidence="3 4" id="KW-0949">S-adenosyl-L-methionine</keyword>
<dbReference type="PROSITE" id="PS51687">
    <property type="entry name" value="SAM_MT_RNA_M5U"/>
    <property type="match status" value="1"/>
</dbReference>
<reference evidence="6 7" key="1">
    <citation type="submission" date="2018-11" db="EMBL/GenBank/DDBJ databases">
        <title>Complete genome sequence of Nocardioides baekrokdamisoli strain KCTC 39748.</title>
        <authorList>
            <person name="Kang S.W."/>
            <person name="Lee K.C."/>
            <person name="Kim K.K."/>
            <person name="Kim J.S."/>
            <person name="Kim D.S."/>
            <person name="Ko S.H."/>
            <person name="Yang S.H."/>
            <person name="Shin Y.K."/>
            <person name="Lee J.S."/>
        </authorList>
    </citation>
    <scope>NUCLEOTIDE SEQUENCE [LARGE SCALE GENOMIC DNA]</scope>
    <source>
        <strain evidence="6 7">KCTC 39748</strain>
    </source>
</reference>
<feature type="binding site" evidence="4">
    <location>
        <position position="297"/>
    </location>
    <ligand>
        <name>S-adenosyl-L-methionine</name>
        <dbReference type="ChEBI" id="CHEBI:59789"/>
    </ligand>
</feature>
<dbReference type="CDD" id="cd02440">
    <property type="entry name" value="AdoMet_MTases"/>
    <property type="match status" value="1"/>
</dbReference>
<dbReference type="SUPFAM" id="SSF53335">
    <property type="entry name" value="S-adenosyl-L-methionine-dependent methyltransferases"/>
    <property type="match status" value="1"/>
</dbReference>
<sequence>MKRHTRPRQNKGASHVGERFEVEVGPVAHGGFWIARHEGRVIFVRHALTGEKAIVEVTEGSDGDTFWRADAVEILEASPDRVQAPCEYARPGGCGGCDFQHVAVTAQRDLKAQVIKEQFRRLAKLEVDITVQPVHGDKEGLRWRTRQTYVGPGKGMRKHRSHDVIQIDDCLIARHDAREGGEGSLTETVDAAGTQRTFQVAADGFWQVHPGAPTALVEAVLDALQPQSGESVLDLYSGVGLFSSFLAERGASVTAIEGEKVASEYGAGNVLKARSITSDVAAWLALNPGESDLVVLDPPRAGAGRKVVTAIADRSPRAIAYVACDPAALARDVATFAELGYRMSDLKAFDLFPMTHHVESVALLVPDRVLA</sequence>
<gene>
    <name evidence="6" type="ORF">Back2_02600</name>
</gene>
<comment type="similarity">
    <text evidence="4">Belongs to the class I-like SAM-binding methyltransferase superfamily. RNA M5U methyltransferase family.</text>
</comment>
<dbReference type="OrthoDB" id="9804590at2"/>
<dbReference type="GO" id="GO:0070475">
    <property type="term" value="P:rRNA base methylation"/>
    <property type="evidence" value="ECO:0007669"/>
    <property type="project" value="TreeGrafter"/>
</dbReference>
<name>A0A3G9IUS2_9ACTN</name>
<evidence type="ECO:0000313" key="6">
    <source>
        <dbReference type="EMBL" id="BBH15973.1"/>
    </source>
</evidence>
<dbReference type="PANTHER" id="PTHR11061:SF30">
    <property type="entry name" value="TRNA (URACIL(54)-C(5))-METHYLTRANSFERASE"/>
    <property type="match status" value="1"/>
</dbReference>
<dbReference type="Pfam" id="PF05958">
    <property type="entry name" value="tRNA_U5-meth_tr"/>
    <property type="match status" value="1"/>
</dbReference>
<dbReference type="Gene3D" id="2.40.50.140">
    <property type="entry name" value="Nucleic acid-binding proteins"/>
    <property type="match status" value="1"/>
</dbReference>
<dbReference type="InterPro" id="IPR029063">
    <property type="entry name" value="SAM-dependent_MTases_sf"/>
</dbReference>
<dbReference type="Gene3D" id="2.40.50.1070">
    <property type="match status" value="2"/>
</dbReference>
<dbReference type="PROSITE" id="PS50926">
    <property type="entry name" value="TRAM"/>
    <property type="match status" value="1"/>
</dbReference>
<feature type="binding site" evidence="4">
    <location>
        <position position="207"/>
    </location>
    <ligand>
        <name>S-adenosyl-L-methionine</name>
        <dbReference type="ChEBI" id="CHEBI:59789"/>
    </ligand>
</feature>
<dbReference type="Pfam" id="PF01938">
    <property type="entry name" value="TRAM"/>
    <property type="match status" value="1"/>
</dbReference>
<feature type="binding site" evidence="4">
    <location>
        <position position="236"/>
    </location>
    <ligand>
        <name>S-adenosyl-L-methionine</name>
        <dbReference type="ChEBI" id="CHEBI:59789"/>
    </ligand>
</feature>
<keyword evidence="2 4" id="KW-0808">Transferase</keyword>
<feature type="active site" description="Nucleophile" evidence="4">
    <location>
        <position position="324"/>
    </location>
</feature>
<dbReference type="InterPro" id="IPR012340">
    <property type="entry name" value="NA-bd_OB-fold"/>
</dbReference>
<dbReference type="InterPro" id="IPR002792">
    <property type="entry name" value="TRAM_dom"/>
</dbReference>
<dbReference type="KEGG" id="nbe:Back2_02600"/>
<dbReference type="GO" id="GO:0070041">
    <property type="term" value="F:rRNA (uridine-C5-)-methyltransferase activity"/>
    <property type="evidence" value="ECO:0007669"/>
    <property type="project" value="TreeGrafter"/>
</dbReference>
<dbReference type="RefSeq" id="WP_125566041.1">
    <property type="nucleotide sequence ID" value="NZ_AP019307.1"/>
</dbReference>
<dbReference type="SUPFAM" id="SSF50249">
    <property type="entry name" value="Nucleic acid-binding proteins"/>
    <property type="match status" value="1"/>
</dbReference>
<dbReference type="InterPro" id="IPR030391">
    <property type="entry name" value="MeTrfase_TrmA_CS"/>
</dbReference>
<evidence type="ECO:0000313" key="7">
    <source>
        <dbReference type="Proteomes" id="UP000271573"/>
    </source>
</evidence>
<evidence type="ECO:0000256" key="4">
    <source>
        <dbReference type="PROSITE-ProRule" id="PRU01024"/>
    </source>
</evidence>
<feature type="domain" description="TRAM" evidence="5">
    <location>
        <begin position="13"/>
        <end position="73"/>
    </location>
</feature>
<evidence type="ECO:0000256" key="3">
    <source>
        <dbReference type="ARBA" id="ARBA00022691"/>
    </source>
</evidence>
<dbReference type="EMBL" id="AP019307">
    <property type="protein sequence ID" value="BBH15973.1"/>
    <property type="molecule type" value="Genomic_DNA"/>
</dbReference>